<dbReference type="RefSeq" id="WP_114689007.1">
    <property type="nucleotide sequence ID" value="NZ_QQNB01000006.1"/>
</dbReference>
<feature type="transmembrane region" description="Helical" evidence="2">
    <location>
        <begin position="28"/>
        <end position="52"/>
    </location>
</feature>
<evidence type="ECO:0000256" key="2">
    <source>
        <dbReference type="SAM" id="Phobius"/>
    </source>
</evidence>
<dbReference type="Proteomes" id="UP000253918">
    <property type="component" value="Unassembled WGS sequence"/>
</dbReference>
<accession>A0A369VRN3</accession>
<name>A0A369VRN3_9SPHN</name>
<reference evidence="3 4" key="1">
    <citation type="submission" date="2018-07" db="EMBL/GenBank/DDBJ databases">
        <title>a novel species of Sphingomonas isolated from the rhizosphere soil of Araceae plant.</title>
        <authorList>
            <person name="Zhiyong W."/>
            <person name="Qinglan Z."/>
            <person name="Zhiwei F."/>
            <person name="Ding X."/>
            <person name="Gejiao W."/>
            <person name="Shixue Z."/>
        </authorList>
    </citation>
    <scope>NUCLEOTIDE SEQUENCE [LARGE SCALE GENOMIC DNA]</scope>
    <source>
        <strain evidence="3 4">WZY 27</strain>
    </source>
</reference>
<protein>
    <recommendedName>
        <fullName evidence="5">Histidine kinase</fullName>
    </recommendedName>
</protein>
<sequence length="129" mass="13822">MSISTALLNRLRDLTVARPRPKPLRYGLTVVVIAMVAIVQVVLFGSSAPWFLYTPAVLLLTLFLGRGPGVLATIISALGAGLVVARSDLPLLKPCSQAFTSFEISRPKASGDKSPFKKSTRDECSIHEG</sequence>
<feature type="region of interest" description="Disordered" evidence="1">
    <location>
        <begin position="105"/>
        <end position="129"/>
    </location>
</feature>
<evidence type="ECO:0000313" key="4">
    <source>
        <dbReference type="Proteomes" id="UP000253918"/>
    </source>
</evidence>
<dbReference type="EMBL" id="QQNB01000006">
    <property type="protein sequence ID" value="RDE04157.1"/>
    <property type="molecule type" value="Genomic_DNA"/>
</dbReference>
<organism evidence="3 4">
    <name type="scientific">Sphingomonas aracearum</name>
    <dbReference type="NCBI Taxonomy" id="2283317"/>
    <lineage>
        <taxon>Bacteria</taxon>
        <taxon>Pseudomonadati</taxon>
        <taxon>Pseudomonadota</taxon>
        <taxon>Alphaproteobacteria</taxon>
        <taxon>Sphingomonadales</taxon>
        <taxon>Sphingomonadaceae</taxon>
        <taxon>Sphingomonas</taxon>
    </lineage>
</organism>
<evidence type="ECO:0000313" key="3">
    <source>
        <dbReference type="EMBL" id="RDE04157.1"/>
    </source>
</evidence>
<feature type="transmembrane region" description="Helical" evidence="2">
    <location>
        <begin position="58"/>
        <end position="84"/>
    </location>
</feature>
<keyword evidence="2" id="KW-0812">Transmembrane</keyword>
<dbReference type="AlphaFoldDB" id="A0A369VRN3"/>
<evidence type="ECO:0008006" key="5">
    <source>
        <dbReference type="Google" id="ProtNLM"/>
    </source>
</evidence>
<comment type="caution">
    <text evidence="3">The sequence shown here is derived from an EMBL/GenBank/DDBJ whole genome shotgun (WGS) entry which is preliminary data.</text>
</comment>
<keyword evidence="2" id="KW-1133">Transmembrane helix</keyword>
<evidence type="ECO:0000256" key="1">
    <source>
        <dbReference type="SAM" id="MobiDB-lite"/>
    </source>
</evidence>
<gene>
    <name evidence="3" type="ORF">DVW87_17215</name>
</gene>
<keyword evidence="2" id="KW-0472">Membrane</keyword>
<proteinExistence type="predicted"/>
<dbReference type="OrthoDB" id="9760752at2"/>
<keyword evidence="4" id="KW-1185">Reference proteome</keyword>